<evidence type="ECO:0000256" key="3">
    <source>
        <dbReference type="SAM" id="MobiDB-lite"/>
    </source>
</evidence>
<keyword evidence="4" id="KW-1185">Reference proteome</keyword>
<dbReference type="PANTHER" id="PTHR15454:SF56">
    <property type="entry name" value="PROTEIN PHOSPHATASE 1 REGULATORY SUBUNIT 7-RELATED"/>
    <property type="match status" value="1"/>
</dbReference>
<gene>
    <name evidence="5" type="primary">LOC101852479</name>
</gene>
<dbReference type="Proteomes" id="UP000694888">
    <property type="component" value="Unplaced"/>
</dbReference>
<evidence type="ECO:0000313" key="5">
    <source>
        <dbReference type="RefSeq" id="XP_005099742.1"/>
    </source>
</evidence>
<reference evidence="5" key="1">
    <citation type="submission" date="2025-08" db="UniProtKB">
        <authorList>
            <consortium name="RefSeq"/>
        </authorList>
    </citation>
    <scope>IDENTIFICATION</scope>
</reference>
<organism evidence="4 5">
    <name type="scientific">Aplysia californica</name>
    <name type="common">California sea hare</name>
    <dbReference type="NCBI Taxonomy" id="6500"/>
    <lineage>
        <taxon>Eukaryota</taxon>
        <taxon>Metazoa</taxon>
        <taxon>Spiralia</taxon>
        <taxon>Lophotrochozoa</taxon>
        <taxon>Mollusca</taxon>
        <taxon>Gastropoda</taxon>
        <taxon>Heterobranchia</taxon>
        <taxon>Euthyneura</taxon>
        <taxon>Tectipleura</taxon>
        <taxon>Aplysiida</taxon>
        <taxon>Aplysioidea</taxon>
        <taxon>Aplysiidae</taxon>
        <taxon>Aplysia</taxon>
    </lineage>
</organism>
<evidence type="ECO:0000313" key="4">
    <source>
        <dbReference type="Proteomes" id="UP000694888"/>
    </source>
</evidence>
<proteinExistence type="predicted"/>
<dbReference type="PANTHER" id="PTHR15454">
    <property type="entry name" value="NISCHARIN RELATED"/>
    <property type="match status" value="1"/>
</dbReference>
<feature type="region of interest" description="Disordered" evidence="3">
    <location>
        <begin position="438"/>
        <end position="511"/>
    </location>
</feature>
<feature type="compositionally biased region" description="Basic and acidic residues" evidence="3">
    <location>
        <begin position="308"/>
        <end position="322"/>
    </location>
</feature>
<feature type="region of interest" description="Disordered" evidence="3">
    <location>
        <begin position="708"/>
        <end position="785"/>
    </location>
</feature>
<name>A0ABM0JRC8_APLCA</name>
<feature type="compositionally biased region" description="Low complexity" evidence="3">
    <location>
        <begin position="768"/>
        <end position="780"/>
    </location>
</feature>
<feature type="compositionally biased region" description="Low complexity" evidence="3">
    <location>
        <begin position="330"/>
        <end position="339"/>
    </location>
</feature>
<feature type="region of interest" description="Disordered" evidence="3">
    <location>
        <begin position="285"/>
        <end position="340"/>
    </location>
</feature>
<dbReference type="InterPro" id="IPR032675">
    <property type="entry name" value="LRR_dom_sf"/>
</dbReference>
<protein>
    <submittedName>
        <fullName evidence="5">Uncharacterized protein LOC101852479</fullName>
    </submittedName>
</protein>
<dbReference type="Gene3D" id="3.80.10.10">
    <property type="entry name" value="Ribonuclease Inhibitor"/>
    <property type="match status" value="3"/>
</dbReference>
<feature type="region of interest" description="Disordered" evidence="3">
    <location>
        <begin position="668"/>
        <end position="693"/>
    </location>
</feature>
<keyword evidence="2" id="KW-0677">Repeat</keyword>
<keyword evidence="1" id="KW-0433">Leucine-rich repeat</keyword>
<feature type="compositionally biased region" description="Polar residues" evidence="3">
    <location>
        <begin position="445"/>
        <end position="488"/>
    </location>
</feature>
<evidence type="ECO:0000256" key="1">
    <source>
        <dbReference type="ARBA" id="ARBA00022614"/>
    </source>
</evidence>
<accession>A0ABM0JRC8</accession>
<dbReference type="GeneID" id="101852479"/>
<dbReference type="SUPFAM" id="SSF52058">
    <property type="entry name" value="L domain-like"/>
    <property type="match status" value="1"/>
</dbReference>
<dbReference type="RefSeq" id="XP_005099742.1">
    <property type="nucleotide sequence ID" value="XM_005099685.3"/>
</dbReference>
<evidence type="ECO:0000256" key="2">
    <source>
        <dbReference type="ARBA" id="ARBA00022737"/>
    </source>
</evidence>
<sequence length="990" mass="108416">MSAIMDIKCAKDNDKRERRKRQKSFTEALKEKYCMDNDEHSSGNGYIIISPKRKNSPAELAHLKTVVLNEMSLAKAGIPQQGLTSLCPNVVDLDLASNMFEHWSELLTILSHLPRVKYVNVSRNSLRLKSTDELPSTHLSVENLALNDTGVSIEEVVRLSQIMPALKELHLCGNSYESLANIEDGIRDGHLSSVECLRLNNNAIKSWSEVWKLRHMQQLKDLILSGNPLDKIFYDLDDQVCCDDQEVASKPGVSCDGDSTVCEEEIFLQMSTDCGDCGMSDDDNNSGDGEFEFRNLSGAGDEDDDHDFGERPVSRFDRHEESDVSDDAETTSTSAVSSVDMEMCCGGGGPSNANYNNSHSTPPHKSLYGAEMAEESGAWFGVFPSDELLDGDATESFFEGEPATHVEGEGGEDWHKTVAEAFLQEIINNLDFQDSVGDSAGGSGQCRTSADKQQPAQMVVSSASSATEAMSDSSHSEGSATMAPSPSHSHLLGATDRPAGGNCGEGSDRQQYLPEANTNQNAFSDAVLKTESQGGLDIVQNNRSCRNLITTASSMAVSDPTWEMNSSSSIKSRSADMNRCNVKRNIFAGPACGNIALCTAGGVDVDTPVRGLTASSESCGVSKQQRSCDQCEQQQQLPAEKCSVDQSSLISNVQAGLSACESRNRESCQSSDVGRDSCRCDGPTETSSHSKQKAGWVRESMFFSNEPRLRIINSNKTSRRDPLDLSPTESMTTPPPSLSATNVNHPPPLLPECGSSPDFVKCQSENGADSPGGASSSPRSDTSDRRLPFQNLETLCLSNAGVSHWRHLHALGLFPKLTNVRMLENPLYSSVHPEDRRKLYISSLPNVKVLNGSEVTHMEREKAESHYLRYFMDADDKPEFYHTLVQKHGPPVKLVDIDLGAGYQEWASLTFVHNGVAKFTKKLHLTEPVVKLRTLISKQLGLPKRSFMMYHNPCGPSHPEYERELTELRCESLPMSRFDFAEGDEIHVDA</sequence>